<organism evidence="2 3">
    <name type="scientific">Haloarcula marismortui ATCC 33799</name>
    <dbReference type="NCBI Taxonomy" id="662475"/>
    <lineage>
        <taxon>Archaea</taxon>
        <taxon>Methanobacteriati</taxon>
        <taxon>Methanobacteriota</taxon>
        <taxon>Stenosarchaea group</taxon>
        <taxon>Halobacteria</taxon>
        <taxon>Halobacteriales</taxon>
        <taxon>Haloarculaceae</taxon>
        <taxon>Haloarcula</taxon>
    </lineage>
</organism>
<dbReference type="AlphaFoldDB" id="M0JK48"/>
<dbReference type="RefSeq" id="WP_007190849.1">
    <property type="nucleotide sequence ID" value="NZ_AOLS01000127.1"/>
</dbReference>
<protein>
    <submittedName>
        <fullName evidence="2">Uncharacterized protein</fullName>
    </submittedName>
</protein>
<comment type="caution">
    <text evidence="2">The sequence shown here is derived from an EMBL/GenBank/DDBJ whole genome shotgun (WGS) entry which is preliminary data.</text>
</comment>
<accession>M0JK48</accession>
<evidence type="ECO:0000313" key="3">
    <source>
        <dbReference type="Proteomes" id="UP000011687"/>
    </source>
</evidence>
<dbReference type="Proteomes" id="UP000011687">
    <property type="component" value="Unassembled WGS sequence"/>
</dbReference>
<name>M0JK48_9EURY</name>
<proteinExistence type="predicted"/>
<evidence type="ECO:0000313" key="2">
    <source>
        <dbReference type="EMBL" id="EMA09492.1"/>
    </source>
</evidence>
<evidence type="ECO:0000256" key="1">
    <source>
        <dbReference type="SAM" id="MobiDB-lite"/>
    </source>
</evidence>
<dbReference type="EMBL" id="AOLS01000127">
    <property type="protein sequence ID" value="EMA09492.1"/>
    <property type="molecule type" value="Genomic_DNA"/>
</dbReference>
<feature type="compositionally biased region" description="Basic and acidic residues" evidence="1">
    <location>
        <begin position="1"/>
        <end position="10"/>
    </location>
</feature>
<reference evidence="2 3" key="1">
    <citation type="journal article" date="2014" name="PLoS Genet.">
        <title>Phylogenetically driven sequencing of extremely halophilic archaea reveals strategies for static and dynamic osmo-response.</title>
        <authorList>
            <person name="Becker E.A."/>
            <person name="Seitzer P.M."/>
            <person name="Tritt A."/>
            <person name="Larsen D."/>
            <person name="Krusor M."/>
            <person name="Yao A.I."/>
            <person name="Wu D."/>
            <person name="Madern D."/>
            <person name="Eisen J.A."/>
            <person name="Darling A.E."/>
            <person name="Facciotti M.T."/>
        </authorList>
    </citation>
    <scope>NUCLEOTIDE SEQUENCE [LARGE SCALE GENOMIC DNA]</scope>
    <source>
        <strain evidence="2 3">ATCC 33799</strain>
    </source>
</reference>
<keyword evidence="3" id="KW-1185">Reference proteome</keyword>
<feature type="region of interest" description="Disordered" evidence="1">
    <location>
        <begin position="1"/>
        <end position="45"/>
    </location>
</feature>
<sequence length="154" mass="16823">MQLTETEKQRLRSTKSSSAGGRSQYAGHQPDIDLDSDEPVEYDHRNGRGTVTVELCNAIRCAAHDGVSYTRIAEMFNPITDRKHAQKHAAGGHCNHDGIEPVSSNPGGAVDTSLCATLRAKWKRGEISTYREAAQFASISPSTAYSHINNKCNH</sequence>
<gene>
    <name evidence="2" type="ORF">C435_22029</name>
</gene>